<dbReference type="InterPro" id="IPR008278">
    <property type="entry name" value="4-PPantetheinyl_Trfase_dom"/>
</dbReference>
<evidence type="ECO:0008006" key="7">
    <source>
        <dbReference type="Google" id="ProtNLM"/>
    </source>
</evidence>
<dbReference type="Pfam" id="PF22624">
    <property type="entry name" value="AASDHPPT_N"/>
    <property type="match status" value="1"/>
</dbReference>
<keyword evidence="6" id="KW-1185">Reference proteome</keyword>
<gene>
    <name evidence="5" type="ORF">NCCP691_16520</name>
</gene>
<dbReference type="PANTHER" id="PTHR12215:SF10">
    <property type="entry name" value="L-AMINOADIPATE-SEMIALDEHYDE DEHYDROGENASE-PHOSPHOPANTETHEINYL TRANSFERASE"/>
    <property type="match status" value="1"/>
</dbReference>
<dbReference type="EMBL" id="BPMK01000006">
    <property type="protein sequence ID" value="GIZ51638.1"/>
    <property type="molecule type" value="Genomic_DNA"/>
</dbReference>
<protein>
    <recommendedName>
        <fullName evidence="7">4'-phosphopantetheinyl transferase</fullName>
    </recommendedName>
</protein>
<feature type="domain" description="4'-phosphopantetheinyl transferase N-terminal" evidence="4">
    <location>
        <begin position="51"/>
        <end position="142"/>
    </location>
</feature>
<dbReference type="InterPro" id="IPR055066">
    <property type="entry name" value="AASDHPPT_N"/>
</dbReference>
<evidence type="ECO:0000313" key="6">
    <source>
        <dbReference type="Proteomes" id="UP000887222"/>
    </source>
</evidence>
<evidence type="ECO:0000313" key="5">
    <source>
        <dbReference type="EMBL" id="GIZ51638.1"/>
    </source>
</evidence>
<dbReference type="PANTHER" id="PTHR12215">
    <property type="entry name" value="PHOSPHOPANTETHEINE TRANSFERASE"/>
    <property type="match status" value="1"/>
</dbReference>
<accession>A0ABQ4Q371</accession>
<organism evidence="5 6">
    <name type="scientific">Noviherbaspirillum aridicola</name>
    <dbReference type="NCBI Taxonomy" id="2849687"/>
    <lineage>
        <taxon>Bacteria</taxon>
        <taxon>Pseudomonadati</taxon>
        <taxon>Pseudomonadota</taxon>
        <taxon>Betaproteobacteria</taxon>
        <taxon>Burkholderiales</taxon>
        <taxon>Oxalobacteraceae</taxon>
        <taxon>Noviherbaspirillum</taxon>
    </lineage>
</organism>
<dbReference type="InterPro" id="IPR037143">
    <property type="entry name" value="4-PPantetheinyl_Trfase_dom_sf"/>
</dbReference>
<dbReference type="Proteomes" id="UP000887222">
    <property type="component" value="Unassembled WGS sequence"/>
</dbReference>
<comment type="similarity">
    <text evidence="1">Belongs to the P-Pant transferase superfamily. Gsp/Sfp/HetI/AcpT family.</text>
</comment>
<dbReference type="Gene3D" id="3.90.470.20">
    <property type="entry name" value="4'-phosphopantetheinyl transferase domain"/>
    <property type="match status" value="1"/>
</dbReference>
<keyword evidence="2" id="KW-0808">Transferase</keyword>
<evidence type="ECO:0000259" key="4">
    <source>
        <dbReference type="Pfam" id="PF22624"/>
    </source>
</evidence>
<proteinExistence type="inferred from homology"/>
<evidence type="ECO:0000259" key="3">
    <source>
        <dbReference type="Pfam" id="PF01648"/>
    </source>
</evidence>
<name>A0ABQ4Q371_9BURK</name>
<evidence type="ECO:0000256" key="1">
    <source>
        <dbReference type="ARBA" id="ARBA00010990"/>
    </source>
</evidence>
<dbReference type="Pfam" id="PF01648">
    <property type="entry name" value="ACPS"/>
    <property type="match status" value="1"/>
</dbReference>
<evidence type="ECO:0000256" key="2">
    <source>
        <dbReference type="ARBA" id="ARBA00022679"/>
    </source>
</evidence>
<dbReference type="InterPro" id="IPR050559">
    <property type="entry name" value="P-Pant_transferase_sf"/>
</dbReference>
<feature type="domain" description="4'-phosphopantetheinyl transferase" evidence="3">
    <location>
        <begin position="143"/>
        <end position="220"/>
    </location>
</feature>
<reference evidence="5 6" key="1">
    <citation type="journal article" date="2022" name="Int. J. Syst. Evol. Microbiol.">
        <title>Noviherbaspirillum aridicola sp. nov., isolated from an arid soil in Pakistan.</title>
        <authorList>
            <person name="Khan I.U."/>
            <person name="Saqib M."/>
            <person name="Amin A."/>
            <person name="Hussain F."/>
            <person name="Li L."/>
            <person name="Liu Y.H."/>
            <person name="Fang B.Z."/>
            <person name="Ahmed I."/>
            <person name="Li W.J."/>
        </authorList>
    </citation>
    <scope>NUCLEOTIDE SEQUENCE [LARGE SCALE GENOMIC DNA]</scope>
    <source>
        <strain evidence="5 6">NCCP-691</strain>
    </source>
</reference>
<sequence length="266" mass="28542">MFSQQMPPASSALSVQLLPRDAGVRADQPFAIDFPPLMAGSAVCIGLAIDWRSQDALRDYALARTLPDEHARAARFTRPEDSLRNLLGRALLRTVAAHYGGMNPRQLIRISTWGKPELEGCTVGCNISHAGSQLWVAVAAHPQVGIDIESADAAQEYRDIAAGFHPDELAALRRAPDARLATMRCWCRKEAVSKATGLGLSLPLRDYAVDPGPAAAGWLRQPPPKTARGDWTTVDLPVGAGCIGALAVVGSIGRVEVLRLRLTDAR</sequence>
<dbReference type="SUPFAM" id="SSF56214">
    <property type="entry name" value="4'-phosphopantetheinyl transferase"/>
    <property type="match status" value="2"/>
</dbReference>
<comment type="caution">
    <text evidence="5">The sequence shown here is derived from an EMBL/GenBank/DDBJ whole genome shotgun (WGS) entry which is preliminary data.</text>
</comment>